<name>A0A2H3FR72_FUSOX</name>
<evidence type="ECO:0000313" key="3">
    <source>
        <dbReference type="Proteomes" id="UP000219602"/>
    </source>
</evidence>
<sequence>MLIDSLGDKDVSDGSSADFKIKRSLKHRYDIFQDLNHLGDIPWGATGTGLLVLSAQVPPLYLGSEDDSDTEMESDETENEPASGYEAYAKDESKNDCIMPLLDDLGFINIQPQLEDAETEMLKLIWSISSFKRRYYDQEGLAMAHRILATKGAKLFFIDSKRPSLRHQMLKTVAKGSTPTERQFIHLILVFWSKTEVIELANDLLQKQPSPEQERILQFLTNSEGLFNKDLITQVIEKCHVTPQTVSRLIDLLYHLLFPRALRYVIEDVHERFQQLHPSRDRTILPNIISKMFPKRLSASLHHHVKKGSQRQKSKRRIDDVEVEKEEERSDVGGSKKVKVSSISRT</sequence>
<feature type="region of interest" description="Disordered" evidence="1">
    <location>
        <begin position="301"/>
        <end position="346"/>
    </location>
</feature>
<reference evidence="2 3" key="1">
    <citation type="journal article" date="2016" name="Environ. Microbiol.">
        <title>Effector profiles distinguish formae speciales of Fusarium oxysporum.</title>
        <authorList>
            <person name="van Dam P."/>
            <person name="Fokkens L."/>
            <person name="Schmidt S.M."/>
            <person name="Linmans J.H."/>
            <person name="Kistler H.C."/>
            <person name="Ma L.J."/>
            <person name="Rep M."/>
        </authorList>
    </citation>
    <scope>NUCLEOTIDE SEQUENCE [LARGE SCALE GENOMIC DNA]</scope>
    <source>
        <strain evidence="2 3">Forc016</strain>
    </source>
</reference>
<organism evidence="2 3">
    <name type="scientific">Fusarium oxysporum f. sp. radicis-cucumerinum</name>
    <dbReference type="NCBI Taxonomy" id="327505"/>
    <lineage>
        <taxon>Eukaryota</taxon>
        <taxon>Fungi</taxon>
        <taxon>Dikarya</taxon>
        <taxon>Ascomycota</taxon>
        <taxon>Pezizomycotina</taxon>
        <taxon>Sordariomycetes</taxon>
        <taxon>Hypocreomycetidae</taxon>
        <taxon>Hypocreales</taxon>
        <taxon>Nectriaceae</taxon>
        <taxon>Fusarium</taxon>
        <taxon>Fusarium oxysporum species complex</taxon>
    </lineage>
</organism>
<feature type="compositionally biased region" description="Acidic residues" evidence="1">
    <location>
        <begin position="64"/>
        <end position="79"/>
    </location>
</feature>
<gene>
    <name evidence="2" type="ORF">AU210_016262</name>
</gene>
<evidence type="ECO:0000256" key="1">
    <source>
        <dbReference type="SAM" id="MobiDB-lite"/>
    </source>
</evidence>
<feature type="compositionally biased region" description="Basic residues" evidence="1">
    <location>
        <begin position="301"/>
        <end position="316"/>
    </location>
</feature>
<proteinExistence type="predicted"/>
<evidence type="ECO:0000313" key="2">
    <source>
        <dbReference type="EMBL" id="PCD21296.1"/>
    </source>
</evidence>
<dbReference type="EMBL" id="MABQ02000013">
    <property type="protein sequence ID" value="PCD21296.1"/>
    <property type="molecule type" value="Genomic_DNA"/>
</dbReference>
<feature type="region of interest" description="Disordered" evidence="1">
    <location>
        <begin position="63"/>
        <end position="84"/>
    </location>
</feature>
<protein>
    <submittedName>
        <fullName evidence="2">Uncharacterized protein</fullName>
    </submittedName>
</protein>
<comment type="caution">
    <text evidence="2">The sequence shown here is derived from an EMBL/GenBank/DDBJ whole genome shotgun (WGS) entry which is preliminary data.</text>
</comment>
<dbReference type="AlphaFoldDB" id="A0A2H3FR72"/>
<dbReference type="Proteomes" id="UP000219602">
    <property type="component" value="Unassembled WGS sequence"/>
</dbReference>
<reference evidence="2 3" key="2">
    <citation type="journal article" date="2017" name="Sci. Rep.">
        <title>A mobile pathogenicity chromosome in Fusarium oxysporum for infection of multiple cucurbit species.</title>
        <authorList>
            <person name="van Dam P."/>
            <person name="Fokkens L."/>
            <person name="Ayukawa Y."/>
            <person name="van der Gragt M."/>
            <person name="Ter Horst A."/>
            <person name="Brankovics B."/>
            <person name="Houterman P.M."/>
            <person name="Arie T."/>
            <person name="Rep M."/>
        </authorList>
    </citation>
    <scope>NUCLEOTIDE SEQUENCE [LARGE SCALE GENOMIC DNA]</scope>
    <source>
        <strain evidence="2 3">Forc016</strain>
    </source>
</reference>
<accession>A0A2H3FR72</accession>